<dbReference type="InterPro" id="IPR029058">
    <property type="entry name" value="AB_hydrolase_fold"/>
</dbReference>
<dbReference type="Pfam" id="PF12697">
    <property type="entry name" value="Abhydrolase_6"/>
    <property type="match status" value="1"/>
</dbReference>
<evidence type="ECO:0000313" key="2">
    <source>
        <dbReference type="EMBL" id="QNO54376.1"/>
    </source>
</evidence>
<reference evidence="2" key="1">
    <citation type="submission" date="2020-06" db="EMBL/GenBank/DDBJ databases">
        <title>Unique genomic features of the anaerobic methanotrophic archaea.</title>
        <authorList>
            <person name="Chadwick G.L."/>
            <person name="Skennerton C.T."/>
            <person name="Laso-Perez R."/>
            <person name="Leu A.O."/>
            <person name="Speth D.R."/>
            <person name="Yu H."/>
            <person name="Morgan-Lang C."/>
            <person name="Hatzenpichler R."/>
            <person name="Goudeau D."/>
            <person name="Malmstrom R."/>
            <person name="Brazelton W.J."/>
            <person name="Woyke T."/>
            <person name="Hallam S.J."/>
            <person name="Tyson G.W."/>
            <person name="Wegener G."/>
            <person name="Boetius A."/>
            <person name="Orphan V."/>
        </authorList>
    </citation>
    <scope>NUCLEOTIDE SEQUENCE</scope>
</reference>
<dbReference type="InterPro" id="IPR052897">
    <property type="entry name" value="Sec-Metab_Biosynth_Hydrolase"/>
</dbReference>
<dbReference type="EMBL" id="MT631577">
    <property type="protein sequence ID" value="QNO54376.1"/>
    <property type="molecule type" value="Genomic_DNA"/>
</dbReference>
<dbReference type="Gene3D" id="3.40.50.1820">
    <property type="entry name" value="alpha/beta hydrolase"/>
    <property type="match status" value="1"/>
</dbReference>
<dbReference type="PANTHER" id="PTHR37017">
    <property type="entry name" value="AB HYDROLASE-1 DOMAIN-CONTAINING PROTEIN-RELATED"/>
    <property type="match status" value="1"/>
</dbReference>
<accession>A0A7G9Z292</accession>
<sequence>MANYVLVQGGNISTDTWNKLTQRNEYPDGGHLGGEYWKYNVAGLERQGHRVFAPTLEDENSNNLSDHVEQICALIVKEKLKKIILVGHSYGGMVITGVASKIPERIGLLVYLDADFPDPGQSLFDILTIAGFNPEEVVGGAPIAYTEKLFFDPEKIKSLSKAYVLCTESEFRSVTDLAIQKINFDNKDWSYFELPTSHIAQATMPDRLTEVLLDLEKLIKRDNTLLH</sequence>
<dbReference type="InterPro" id="IPR000073">
    <property type="entry name" value="AB_hydrolase_1"/>
</dbReference>
<dbReference type="AlphaFoldDB" id="A0A7G9Z292"/>
<dbReference type="SUPFAM" id="SSF53474">
    <property type="entry name" value="alpha/beta-Hydrolases"/>
    <property type="match status" value="1"/>
</dbReference>
<proteinExistence type="predicted"/>
<protein>
    <recommendedName>
        <fullName evidence="1">AB hydrolase-1 domain-containing protein</fullName>
    </recommendedName>
</protein>
<feature type="domain" description="AB hydrolase-1" evidence="1">
    <location>
        <begin position="31"/>
        <end position="152"/>
    </location>
</feature>
<evidence type="ECO:0000259" key="1">
    <source>
        <dbReference type="Pfam" id="PF12697"/>
    </source>
</evidence>
<name>A0A7G9Z292_9EURY</name>
<organism evidence="2">
    <name type="scientific">Candidatus Methanophaga sp. ANME-1 ERB7</name>
    <dbReference type="NCBI Taxonomy" id="2759913"/>
    <lineage>
        <taxon>Archaea</taxon>
        <taxon>Methanobacteriati</taxon>
        <taxon>Methanobacteriota</taxon>
        <taxon>Stenosarchaea group</taxon>
        <taxon>Methanomicrobia</taxon>
        <taxon>Candidatus Methanophagales</taxon>
        <taxon>Candidatus Methanophagaceae</taxon>
        <taxon>Candidatus Methanophaga</taxon>
    </lineage>
</organism>
<dbReference type="PANTHER" id="PTHR37017:SF11">
    <property type="entry name" value="ESTERASE_LIPASE_THIOESTERASE DOMAIN-CONTAINING PROTEIN"/>
    <property type="match status" value="1"/>
</dbReference>
<gene>
    <name evidence="2" type="ORF">NMFEFIAP_00002</name>
</gene>